<dbReference type="InterPro" id="IPR042240">
    <property type="entry name" value="CHASE_sf"/>
</dbReference>
<gene>
    <name evidence="15" type="ORF">rosag_17400</name>
</gene>
<dbReference type="Pfam" id="PF03924">
    <property type="entry name" value="CHASE"/>
    <property type="match status" value="1"/>
</dbReference>
<dbReference type="PANTHER" id="PTHR43711">
    <property type="entry name" value="TWO-COMPONENT HISTIDINE KINASE"/>
    <property type="match status" value="1"/>
</dbReference>
<evidence type="ECO:0000256" key="1">
    <source>
        <dbReference type="ARBA" id="ARBA00000085"/>
    </source>
</evidence>
<evidence type="ECO:0000256" key="9">
    <source>
        <dbReference type="ARBA" id="ARBA00023012"/>
    </source>
</evidence>
<feature type="transmembrane region" description="Helical" evidence="12">
    <location>
        <begin position="88"/>
        <end position="107"/>
    </location>
</feature>
<comment type="catalytic activity">
    <reaction evidence="1">
        <text>ATP + protein L-histidine = ADP + protein N-phospho-L-histidine.</text>
        <dbReference type="EC" id="2.7.13.3"/>
    </reaction>
</comment>
<feature type="region of interest" description="Disordered" evidence="11">
    <location>
        <begin position="1"/>
        <end position="58"/>
    </location>
</feature>
<evidence type="ECO:0000256" key="8">
    <source>
        <dbReference type="ARBA" id="ARBA00022989"/>
    </source>
</evidence>
<dbReference type="PANTHER" id="PTHR43711:SF26">
    <property type="entry name" value="SENSOR HISTIDINE KINASE RCSC"/>
    <property type="match status" value="1"/>
</dbReference>
<proteinExistence type="predicted"/>
<dbReference type="SUPFAM" id="SSF55874">
    <property type="entry name" value="ATPase domain of HSP90 chaperone/DNA topoisomerase II/histidine kinase"/>
    <property type="match status" value="1"/>
</dbReference>
<dbReference type="CDD" id="cd16922">
    <property type="entry name" value="HATPase_EvgS-ArcB-TorS-like"/>
    <property type="match status" value="1"/>
</dbReference>
<reference evidence="15" key="1">
    <citation type="submission" date="2022-08" db="EMBL/GenBank/DDBJ databases">
        <title>Draft genome sequencing of Roseisolibacter agri AW1220.</title>
        <authorList>
            <person name="Tobiishi Y."/>
            <person name="Tonouchi A."/>
        </authorList>
    </citation>
    <scope>NUCLEOTIDE SEQUENCE</scope>
    <source>
        <strain evidence="15">AW1220</strain>
    </source>
</reference>
<dbReference type="InterPro" id="IPR004358">
    <property type="entry name" value="Sig_transdc_His_kin-like_C"/>
</dbReference>
<evidence type="ECO:0000259" key="13">
    <source>
        <dbReference type="PROSITE" id="PS50109"/>
    </source>
</evidence>
<keyword evidence="8 12" id="KW-1133">Transmembrane helix</keyword>
<dbReference type="GO" id="GO:0016020">
    <property type="term" value="C:membrane"/>
    <property type="evidence" value="ECO:0007669"/>
    <property type="project" value="UniProtKB-SubCell"/>
</dbReference>
<dbReference type="SMART" id="SM01079">
    <property type="entry name" value="CHASE"/>
    <property type="match status" value="1"/>
</dbReference>
<evidence type="ECO:0000256" key="12">
    <source>
        <dbReference type="SAM" id="Phobius"/>
    </source>
</evidence>
<feature type="compositionally biased region" description="Basic and acidic residues" evidence="11">
    <location>
        <begin position="36"/>
        <end position="58"/>
    </location>
</feature>
<dbReference type="Gene3D" id="3.30.450.350">
    <property type="entry name" value="CHASE domain"/>
    <property type="match status" value="1"/>
</dbReference>
<keyword evidence="7" id="KW-0418">Kinase</keyword>
<evidence type="ECO:0000256" key="7">
    <source>
        <dbReference type="ARBA" id="ARBA00022777"/>
    </source>
</evidence>
<dbReference type="InterPro" id="IPR050736">
    <property type="entry name" value="Sensor_HK_Regulatory"/>
</dbReference>
<dbReference type="SUPFAM" id="SSF47384">
    <property type="entry name" value="Homodimeric domain of signal transducing histidine kinase"/>
    <property type="match status" value="1"/>
</dbReference>
<dbReference type="EC" id="2.7.13.3" evidence="3"/>
<dbReference type="InterPro" id="IPR006189">
    <property type="entry name" value="CHASE_dom"/>
</dbReference>
<dbReference type="InterPro" id="IPR003661">
    <property type="entry name" value="HisK_dim/P_dom"/>
</dbReference>
<keyword evidence="5" id="KW-0808">Transferase</keyword>
<dbReference type="EMBL" id="BRXS01000002">
    <property type="protein sequence ID" value="GLC25227.1"/>
    <property type="molecule type" value="Genomic_DNA"/>
</dbReference>
<feature type="transmembrane region" description="Helical" evidence="12">
    <location>
        <begin position="400"/>
        <end position="419"/>
    </location>
</feature>
<dbReference type="SMART" id="SM00387">
    <property type="entry name" value="HATPase_c"/>
    <property type="match status" value="1"/>
</dbReference>
<dbReference type="PRINTS" id="PR00344">
    <property type="entry name" value="BCTRLSENSOR"/>
</dbReference>
<evidence type="ECO:0000256" key="5">
    <source>
        <dbReference type="ARBA" id="ARBA00022679"/>
    </source>
</evidence>
<dbReference type="PROSITE" id="PS50109">
    <property type="entry name" value="HIS_KIN"/>
    <property type="match status" value="1"/>
</dbReference>
<evidence type="ECO:0000313" key="16">
    <source>
        <dbReference type="Proteomes" id="UP001161325"/>
    </source>
</evidence>
<dbReference type="Pfam" id="PF00512">
    <property type="entry name" value="HisKA"/>
    <property type="match status" value="1"/>
</dbReference>
<feature type="compositionally biased region" description="Low complexity" evidence="11">
    <location>
        <begin position="11"/>
        <end position="29"/>
    </location>
</feature>
<name>A0AA37V2G3_9BACT</name>
<evidence type="ECO:0000256" key="4">
    <source>
        <dbReference type="ARBA" id="ARBA00022553"/>
    </source>
</evidence>
<dbReference type="RefSeq" id="WP_284349672.1">
    <property type="nucleotide sequence ID" value="NZ_BRXS01000002.1"/>
</dbReference>
<keyword evidence="4" id="KW-0597">Phosphoprotein</keyword>
<evidence type="ECO:0000259" key="14">
    <source>
        <dbReference type="PROSITE" id="PS50839"/>
    </source>
</evidence>
<dbReference type="InterPro" id="IPR005467">
    <property type="entry name" value="His_kinase_dom"/>
</dbReference>
<evidence type="ECO:0000313" key="15">
    <source>
        <dbReference type="EMBL" id="GLC25227.1"/>
    </source>
</evidence>
<keyword evidence="16" id="KW-1185">Reference proteome</keyword>
<dbReference type="CDD" id="cd00082">
    <property type="entry name" value="HisKA"/>
    <property type="match status" value="1"/>
</dbReference>
<dbReference type="Proteomes" id="UP001161325">
    <property type="component" value="Unassembled WGS sequence"/>
</dbReference>
<feature type="compositionally biased region" description="Pro residues" evidence="11">
    <location>
        <begin position="1"/>
        <end position="10"/>
    </location>
</feature>
<dbReference type="GO" id="GO:0000155">
    <property type="term" value="F:phosphorelay sensor kinase activity"/>
    <property type="evidence" value="ECO:0007669"/>
    <property type="project" value="InterPro"/>
</dbReference>
<evidence type="ECO:0000256" key="10">
    <source>
        <dbReference type="ARBA" id="ARBA00023136"/>
    </source>
</evidence>
<evidence type="ECO:0000256" key="2">
    <source>
        <dbReference type="ARBA" id="ARBA00004370"/>
    </source>
</evidence>
<organism evidence="15 16">
    <name type="scientific">Roseisolibacter agri</name>
    <dbReference type="NCBI Taxonomy" id="2014610"/>
    <lineage>
        <taxon>Bacteria</taxon>
        <taxon>Pseudomonadati</taxon>
        <taxon>Gemmatimonadota</taxon>
        <taxon>Gemmatimonadia</taxon>
        <taxon>Gemmatimonadales</taxon>
        <taxon>Gemmatimonadaceae</taxon>
        <taxon>Roseisolibacter</taxon>
    </lineage>
</organism>
<dbReference type="Pfam" id="PF02518">
    <property type="entry name" value="HATPase_c"/>
    <property type="match status" value="1"/>
</dbReference>
<dbReference type="AlphaFoldDB" id="A0AA37V2G3"/>
<dbReference type="SMART" id="SM00388">
    <property type="entry name" value="HisKA"/>
    <property type="match status" value="1"/>
</dbReference>
<evidence type="ECO:0000256" key="11">
    <source>
        <dbReference type="SAM" id="MobiDB-lite"/>
    </source>
</evidence>
<dbReference type="Gene3D" id="3.30.565.10">
    <property type="entry name" value="Histidine kinase-like ATPase, C-terminal domain"/>
    <property type="match status" value="1"/>
</dbReference>
<protein>
    <recommendedName>
        <fullName evidence="3">histidine kinase</fullName>
        <ecNumber evidence="3">2.7.13.3</ecNumber>
    </recommendedName>
</protein>
<keyword evidence="6 12" id="KW-0812">Transmembrane</keyword>
<feature type="domain" description="CHASE" evidence="14">
    <location>
        <begin position="215"/>
        <end position="318"/>
    </location>
</feature>
<sequence>MSSPPPPGAPDAPGALDAAPPDAVRPRAAGAGGGDRAGDHAGEHAGEHPGDHASDDPARGVSAHAVLRAGDVEARQRAARRWPRRSPFLVLAASLLFTVAATAFVAISGRSRAEARFENARQGAEDRINARIDTYIALLHGAGALFAASETVTAADFGSFVSHLDLAGRFPGVRALGYSERLGPWTADTAAVAARLVSLHARGSAAGRLWPDVPRDEQHAIVFLEPLDARNRTALGYDMYSDAVRRAAMARARDTGLPASSGAVTLVQDAGPERQRGFLVYVPVYRTGAPVGDVAARREALTGFVYAAFRADDLLAGIFGSEQEPRVLFRLHDGRDTSRATLLADSRRLPGVQLPVNDGAVLDPLAAPPLQAVRTLDVGGRPWTLVFESIPERGGASRDALAVLVALAGLGVSLALFLLTRAEVRARERAERSEAMRSRFFAAMSHELRTPINAILGYNDLLLGGVYGALPPTHEDGIRRSQRAARHLLELVNDVLDLSKLEAGKIDVAPEPVRLDELLEDLLTTIRPMAQERGCVLELSRSACALSIRTDPRRLRQILLNLLSNATKFGAGHPVRITCECLPHGAVQPGRRRRRTAADAVLISVSDSGPGIARDDQERIFEEFVQLPGTAPGGTGLGLPISRRLAELLGGALTVESSIGVGSTFHVTLPRENRRTAKR</sequence>
<comment type="subcellular location">
    <subcellularLocation>
        <location evidence="2">Membrane</location>
    </subcellularLocation>
</comment>
<dbReference type="PROSITE" id="PS50839">
    <property type="entry name" value="CHASE"/>
    <property type="match status" value="1"/>
</dbReference>
<evidence type="ECO:0000256" key="3">
    <source>
        <dbReference type="ARBA" id="ARBA00012438"/>
    </source>
</evidence>
<feature type="domain" description="Histidine kinase" evidence="13">
    <location>
        <begin position="443"/>
        <end position="673"/>
    </location>
</feature>
<dbReference type="InterPro" id="IPR036890">
    <property type="entry name" value="HATPase_C_sf"/>
</dbReference>
<dbReference type="Gene3D" id="1.10.287.130">
    <property type="match status" value="1"/>
</dbReference>
<accession>A0AA37V2G3</accession>
<comment type="caution">
    <text evidence="15">The sequence shown here is derived from an EMBL/GenBank/DDBJ whole genome shotgun (WGS) entry which is preliminary data.</text>
</comment>
<dbReference type="InterPro" id="IPR003594">
    <property type="entry name" value="HATPase_dom"/>
</dbReference>
<evidence type="ECO:0000256" key="6">
    <source>
        <dbReference type="ARBA" id="ARBA00022692"/>
    </source>
</evidence>
<dbReference type="InterPro" id="IPR036097">
    <property type="entry name" value="HisK_dim/P_sf"/>
</dbReference>
<keyword evidence="9" id="KW-0902">Two-component regulatory system</keyword>
<keyword evidence="10 12" id="KW-0472">Membrane</keyword>